<dbReference type="InterPro" id="IPR001810">
    <property type="entry name" value="F-box_dom"/>
</dbReference>
<dbReference type="PANTHER" id="PTHR31672">
    <property type="entry name" value="BNACNNG10540D PROTEIN"/>
    <property type="match status" value="1"/>
</dbReference>
<dbReference type="PANTHER" id="PTHR31672:SF13">
    <property type="entry name" value="F-BOX PROTEIN CPR30-LIKE"/>
    <property type="match status" value="1"/>
</dbReference>
<gene>
    <name evidence="2" type="ORF">M0R45_014445</name>
</gene>
<name>A0AAW1XLT2_RUBAR</name>
<proteinExistence type="predicted"/>
<comment type="caution">
    <text evidence="2">The sequence shown here is derived from an EMBL/GenBank/DDBJ whole genome shotgun (WGS) entry which is preliminary data.</text>
</comment>
<dbReference type="NCBIfam" id="TIGR01640">
    <property type="entry name" value="F_box_assoc_1"/>
    <property type="match status" value="1"/>
</dbReference>
<dbReference type="SUPFAM" id="SSF81383">
    <property type="entry name" value="F-box domain"/>
    <property type="match status" value="1"/>
</dbReference>
<dbReference type="EMBL" id="JBEDUW010000003">
    <property type="protein sequence ID" value="KAK9937670.1"/>
    <property type="molecule type" value="Genomic_DNA"/>
</dbReference>
<dbReference type="InterPro" id="IPR050796">
    <property type="entry name" value="SCF_F-box_component"/>
</dbReference>
<dbReference type="Gene3D" id="1.20.1280.50">
    <property type="match status" value="1"/>
</dbReference>
<dbReference type="PROSITE" id="PS50181">
    <property type="entry name" value="FBOX"/>
    <property type="match status" value="1"/>
</dbReference>
<dbReference type="Proteomes" id="UP001457282">
    <property type="component" value="Unassembled WGS sequence"/>
</dbReference>
<dbReference type="Pfam" id="PF07734">
    <property type="entry name" value="FBA_1"/>
    <property type="match status" value="1"/>
</dbReference>
<evidence type="ECO:0000313" key="2">
    <source>
        <dbReference type="EMBL" id="KAK9937670.1"/>
    </source>
</evidence>
<dbReference type="InterPro" id="IPR017451">
    <property type="entry name" value="F-box-assoc_interact_dom"/>
</dbReference>
<dbReference type="InterPro" id="IPR006527">
    <property type="entry name" value="F-box-assoc_dom_typ1"/>
</dbReference>
<sequence>MIEYFPEEIRQHILFRLPTKFLIRCTSVSKPWKSIIKNSSFIHAHLSCKINAYDQHGSLLLLHACDLRRTRLLLFGGHRKTSRGEATVEVDCLYYDNHAFDEYCKIGSQIDCMVNPDPINGRFRVAGICDGLVCLADDILSKAMKYIIWNPSIRKVVMLPRPAVTCITHGPFEDSIGFGFDAMTNDYKVVRLVTLESLEDEDGESPTVAEIYSLATGSWRSLGSVAPPCRIYGIRLHTFFNGAIHWAVEHWKNAGAYYYFILAFDLSSESFCEIFMPKGIELHYSPQVSVSGDGKSLALFTRYNDKNEGTCLDIWVMKEYCMHESWTKLITLRPQGPQGSLFHEALCFRKSGEVLLVLSEQYGQRPTLGSLDLVSQQLNKLGNFEYEYFSIDSYEESLVLLDTDNAVSC</sequence>
<evidence type="ECO:0000313" key="3">
    <source>
        <dbReference type="Proteomes" id="UP001457282"/>
    </source>
</evidence>
<dbReference type="SMART" id="SM00256">
    <property type="entry name" value="FBOX"/>
    <property type="match status" value="1"/>
</dbReference>
<reference evidence="2 3" key="1">
    <citation type="journal article" date="2023" name="G3 (Bethesda)">
        <title>A chromosome-length genome assembly and annotation of blackberry (Rubus argutus, cv. 'Hillquist').</title>
        <authorList>
            <person name="Bruna T."/>
            <person name="Aryal R."/>
            <person name="Dudchenko O."/>
            <person name="Sargent D.J."/>
            <person name="Mead D."/>
            <person name="Buti M."/>
            <person name="Cavallini A."/>
            <person name="Hytonen T."/>
            <person name="Andres J."/>
            <person name="Pham M."/>
            <person name="Weisz D."/>
            <person name="Mascagni F."/>
            <person name="Usai G."/>
            <person name="Natali L."/>
            <person name="Bassil N."/>
            <person name="Fernandez G.E."/>
            <person name="Lomsadze A."/>
            <person name="Armour M."/>
            <person name="Olukolu B."/>
            <person name="Poorten T."/>
            <person name="Britton C."/>
            <person name="Davik J."/>
            <person name="Ashrafi H."/>
            <person name="Aiden E.L."/>
            <person name="Borodovsky M."/>
            <person name="Worthington M."/>
        </authorList>
    </citation>
    <scope>NUCLEOTIDE SEQUENCE [LARGE SCALE GENOMIC DNA]</scope>
    <source>
        <strain evidence="2">PI 553951</strain>
    </source>
</reference>
<dbReference type="InterPro" id="IPR036047">
    <property type="entry name" value="F-box-like_dom_sf"/>
</dbReference>
<organism evidence="2 3">
    <name type="scientific">Rubus argutus</name>
    <name type="common">Southern blackberry</name>
    <dbReference type="NCBI Taxonomy" id="59490"/>
    <lineage>
        <taxon>Eukaryota</taxon>
        <taxon>Viridiplantae</taxon>
        <taxon>Streptophyta</taxon>
        <taxon>Embryophyta</taxon>
        <taxon>Tracheophyta</taxon>
        <taxon>Spermatophyta</taxon>
        <taxon>Magnoliopsida</taxon>
        <taxon>eudicotyledons</taxon>
        <taxon>Gunneridae</taxon>
        <taxon>Pentapetalae</taxon>
        <taxon>rosids</taxon>
        <taxon>fabids</taxon>
        <taxon>Rosales</taxon>
        <taxon>Rosaceae</taxon>
        <taxon>Rosoideae</taxon>
        <taxon>Rosoideae incertae sedis</taxon>
        <taxon>Rubus</taxon>
    </lineage>
</organism>
<keyword evidence="3" id="KW-1185">Reference proteome</keyword>
<dbReference type="Pfam" id="PF00646">
    <property type="entry name" value="F-box"/>
    <property type="match status" value="1"/>
</dbReference>
<protein>
    <recommendedName>
        <fullName evidence="1">F-box domain-containing protein</fullName>
    </recommendedName>
</protein>
<dbReference type="AlphaFoldDB" id="A0AAW1XLT2"/>
<accession>A0AAW1XLT2</accession>
<feature type="domain" description="F-box" evidence="1">
    <location>
        <begin position="1"/>
        <end position="45"/>
    </location>
</feature>
<evidence type="ECO:0000259" key="1">
    <source>
        <dbReference type="PROSITE" id="PS50181"/>
    </source>
</evidence>